<reference evidence="5" key="1">
    <citation type="submission" date="2025-08" db="UniProtKB">
        <authorList>
            <consortium name="Ensembl"/>
        </authorList>
    </citation>
    <scope>IDENTIFICATION</scope>
</reference>
<feature type="region of interest" description="Disordered" evidence="4">
    <location>
        <begin position="1"/>
        <end position="28"/>
    </location>
</feature>
<dbReference type="InterPro" id="IPR048280">
    <property type="entry name" value="COX6B-like"/>
</dbReference>
<comment type="subcellular location">
    <subcellularLocation>
        <location evidence="1">Mitochondrion</location>
    </subcellularLocation>
</comment>
<evidence type="ECO:0000313" key="6">
    <source>
        <dbReference type="Proteomes" id="UP000694424"/>
    </source>
</evidence>
<organism evidence="5 6">
    <name type="scientific">Apteryx owenii</name>
    <name type="common">Little spotted kiwi</name>
    <dbReference type="NCBI Taxonomy" id="8824"/>
    <lineage>
        <taxon>Eukaryota</taxon>
        <taxon>Metazoa</taxon>
        <taxon>Chordata</taxon>
        <taxon>Craniata</taxon>
        <taxon>Vertebrata</taxon>
        <taxon>Euteleostomi</taxon>
        <taxon>Archelosauria</taxon>
        <taxon>Archosauria</taxon>
        <taxon>Dinosauria</taxon>
        <taxon>Saurischia</taxon>
        <taxon>Theropoda</taxon>
        <taxon>Coelurosauria</taxon>
        <taxon>Aves</taxon>
        <taxon>Palaeognathae</taxon>
        <taxon>Apterygiformes</taxon>
        <taxon>Apterygidae</taxon>
        <taxon>Apteryx</taxon>
    </lineage>
</organism>
<evidence type="ECO:0000256" key="4">
    <source>
        <dbReference type="SAM" id="MobiDB-lite"/>
    </source>
</evidence>
<dbReference type="Ensembl" id="ENSAOWT00000023807.1">
    <property type="protein sequence ID" value="ENSAOWP00000021019.1"/>
    <property type="gene ID" value="ENSAOWG00000014212.1"/>
</dbReference>
<dbReference type="Gene3D" id="1.10.10.140">
    <property type="entry name" value="Cytochrome c oxidase, subunit VIb"/>
    <property type="match status" value="1"/>
</dbReference>
<dbReference type="CDD" id="cd00926">
    <property type="entry name" value="Cyt_c_Oxidase_VIb"/>
    <property type="match status" value="1"/>
</dbReference>
<accession>A0A8B9SCI7</accession>
<evidence type="ECO:0000313" key="5">
    <source>
        <dbReference type="Ensembl" id="ENSAOWP00000021019.1"/>
    </source>
</evidence>
<evidence type="ECO:0000256" key="3">
    <source>
        <dbReference type="ARBA" id="ARBA00023157"/>
    </source>
</evidence>
<dbReference type="PANTHER" id="PTHR11387">
    <property type="entry name" value="CYTOCHROME C OXIDASE SUBUNIT 6B"/>
    <property type="match status" value="1"/>
</dbReference>
<dbReference type="SUPFAM" id="SSF47694">
    <property type="entry name" value="Cytochrome c oxidase subunit h"/>
    <property type="match status" value="1"/>
</dbReference>
<sequence length="143" mass="16005">MCSVRTTQRKTTQHHTPGVRRSPAQHPWGDAAPHGRAWAVGRCCGGARSSPLAELCRAAGALSHYLTAPFDSRFPNANQTRNCFQNYLDCHCCMKTLTAKRRDVTPCLWYFRVFKSICPTFWVAPVHRPSRVRVCRALPGPGP</sequence>
<dbReference type="GO" id="GO:0005739">
    <property type="term" value="C:mitochondrion"/>
    <property type="evidence" value="ECO:0007669"/>
    <property type="project" value="UniProtKB-SubCell"/>
</dbReference>
<name>A0A8B9SCI7_APTOW</name>
<dbReference type="AlphaFoldDB" id="A0A8B9SCI7"/>
<dbReference type="Proteomes" id="UP000694424">
    <property type="component" value="Unplaced"/>
</dbReference>
<keyword evidence="2" id="KW-0496">Mitochondrion</keyword>
<dbReference type="InterPro" id="IPR003213">
    <property type="entry name" value="Cyt_c_oxidase_su6B"/>
</dbReference>
<protein>
    <submittedName>
        <fullName evidence="5">Uncharacterized protein</fullName>
    </submittedName>
</protein>
<reference evidence="5" key="2">
    <citation type="submission" date="2025-09" db="UniProtKB">
        <authorList>
            <consortium name="Ensembl"/>
        </authorList>
    </citation>
    <scope>IDENTIFICATION</scope>
</reference>
<evidence type="ECO:0000256" key="1">
    <source>
        <dbReference type="ARBA" id="ARBA00004173"/>
    </source>
</evidence>
<keyword evidence="3" id="KW-1015">Disulfide bond</keyword>
<proteinExistence type="predicted"/>
<dbReference type="GO" id="GO:0045277">
    <property type="term" value="C:respiratory chain complex IV"/>
    <property type="evidence" value="ECO:0007669"/>
    <property type="project" value="InterPro"/>
</dbReference>
<keyword evidence="6" id="KW-1185">Reference proteome</keyword>
<evidence type="ECO:0000256" key="2">
    <source>
        <dbReference type="ARBA" id="ARBA00023128"/>
    </source>
</evidence>
<dbReference type="Pfam" id="PF02297">
    <property type="entry name" value="COX6B"/>
    <property type="match status" value="1"/>
</dbReference>
<dbReference type="InterPro" id="IPR036549">
    <property type="entry name" value="CX6/COA6-like_sf"/>
</dbReference>